<comment type="caution">
    <text evidence="10">The sequence shown here is derived from an EMBL/GenBank/DDBJ whole genome shotgun (WGS) entry which is preliminary data.</text>
</comment>
<dbReference type="GO" id="GO:0005886">
    <property type="term" value="C:plasma membrane"/>
    <property type="evidence" value="ECO:0007669"/>
    <property type="project" value="UniProtKB-SubCell"/>
</dbReference>
<comment type="subcellular location">
    <subcellularLocation>
        <location evidence="2">Cell membrane</location>
        <topology evidence="2">Multi-pass membrane protein</topology>
    </subcellularLocation>
</comment>
<dbReference type="Pfam" id="PF02537">
    <property type="entry name" value="CRCB"/>
    <property type="match status" value="2"/>
</dbReference>
<feature type="transmembrane region" description="Helical" evidence="9">
    <location>
        <begin position="299"/>
        <end position="319"/>
    </location>
</feature>
<accession>A0A081B1L7</accession>
<dbReference type="PANTHER" id="PTHR28259">
    <property type="entry name" value="FLUORIDE EXPORT PROTEIN 1-RELATED"/>
    <property type="match status" value="1"/>
</dbReference>
<evidence type="ECO:0000313" key="10">
    <source>
        <dbReference type="EMBL" id="ETO85028.1"/>
    </source>
</evidence>
<dbReference type="OrthoDB" id="409792at2759"/>
<evidence type="ECO:0000256" key="6">
    <source>
        <dbReference type="ARBA" id="ARBA00023136"/>
    </source>
</evidence>
<keyword evidence="6 9" id="KW-0472">Membrane</keyword>
<dbReference type="PANTHER" id="PTHR28259:SF1">
    <property type="entry name" value="FLUORIDE EXPORT PROTEIN 1-RELATED"/>
    <property type="match status" value="1"/>
</dbReference>
<feature type="transmembrane region" description="Helical" evidence="9">
    <location>
        <begin position="393"/>
        <end position="415"/>
    </location>
</feature>
<keyword evidence="5 9" id="KW-1133">Transmembrane helix</keyword>
<dbReference type="InterPro" id="IPR003691">
    <property type="entry name" value="FluC"/>
</dbReference>
<feature type="transmembrane region" description="Helical" evidence="9">
    <location>
        <begin position="325"/>
        <end position="343"/>
    </location>
</feature>
<feature type="transmembrane region" description="Helical" evidence="9">
    <location>
        <begin position="125"/>
        <end position="142"/>
    </location>
</feature>
<dbReference type="AlphaFoldDB" id="A0A081B1L7"/>
<evidence type="ECO:0000256" key="1">
    <source>
        <dbReference type="ARBA" id="ARBA00002598"/>
    </source>
</evidence>
<evidence type="ECO:0000256" key="8">
    <source>
        <dbReference type="ARBA" id="ARBA00035585"/>
    </source>
</evidence>
<reference evidence="10 11" key="1">
    <citation type="submission" date="2013-11" db="EMBL/GenBank/DDBJ databases">
        <title>The Genome Sequence of Phytophthora parasitica P1976.</title>
        <authorList>
            <consortium name="The Broad Institute Genomics Platform"/>
            <person name="Russ C."/>
            <person name="Tyler B."/>
            <person name="Panabieres F."/>
            <person name="Shan W."/>
            <person name="Tripathy S."/>
            <person name="Grunwald N."/>
            <person name="Machado M."/>
            <person name="Johnson C.S."/>
            <person name="Walker B."/>
            <person name="Young S."/>
            <person name="Zeng Q."/>
            <person name="Gargeya S."/>
            <person name="Fitzgerald M."/>
            <person name="Haas B."/>
            <person name="Abouelleil A."/>
            <person name="Allen A.W."/>
            <person name="Alvarado L."/>
            <person name="Arachchi H.M."/>
            <person name="Berlin A.M."/>
            <person name="Chapman S.B."/>
            <person name="Gainer-Dewar J."/>
            <person name="Goldberg J."/>
            <person name="Griggs A."/>
            <person name="Gujja S."/>
            <person name="Hansen M."/>
            <person name="Howarth C."/>
            <person name="Imamovic A."/>
            <person name="Ireland A."/>
            <person name="Larimer J."/>
            <person name="McCowan C."/>
            <person name="Murphy C."/>
            <person name="Pearson M."/>
            <person name="Poon T.W."/>
            <person name="Priest M."/>
            <person name="Roberts A."/>
            <person name="Saif S."/>
            <person name="Shea T."/>
            <person name="Sisk P."/>
            <person name="Sykes S."/>
            <person name="Wortman J."/>
            <person name="Nusbaum C."/>
            <person name="Birren B."/>
        </authorList>
    </citation>
    <scope>NUCLEOTIDE SEQUENCE [LARGE SCALE GENOMIC DNA]</scope>
    <source>
        <strain evidence="10 11">P1976</strain>
    </source>
</reference>
<evidence type="ECO:0000256" key="3">
    <source>
        <dbReference type="ARBA" id="ARBA00022475"/>
    </source>
</evidence>
<feature type="transmembrane region" description="Helical" evidence="9">
    <location>
        <begin position="185"/>
        <end position="208"/>
    </location>
</feature>
<protein>
    <recommendedName>
        <fullName evidence="12">Camphor resistance CrcB protein</fullName>
    </recommendedName>
</protein>
<evidence type="ECO:0000256" key="4">
    <source>
        <dbReference type="ARBA" id="ARBA00022692"/>
    </source>
</evidence>
<feature type="transmembrane region" description="Helical" evidence="9">
    <location>
        <begin position="154"/>
        <end position="173"/>
    </location>
</feature>
<gene>
    <name evidence="10" type="ORF">F444_01139</name>
</gene>
<feature type="transmembrane region" description="Helical" evidence="9">
    <location>
        <begin position="427"/>
        <end position="450"/>
    </location>
</feature>
<evidence type="ECO:0008006" key="12">
    <source>
        <dbReference type="Google" id="ProtNLM"/>
    </source>
</evidence>
<comment type="similarity">
    <text evidence="7">Belongs to the fluoride channel Fluc/FEX (TC 1.A.43) family.</text>
</comment>
<feature type="transmembrane region" description="Helical" evidence="9">
    <location>
        <begin position="355"/>
        <end position="381"/>
    </location>
</feature>
<feature type="transmembrane region" description="Helical" evidence="9">
    <location>
        <begin position="84"/>
        <end position="105"/>
    </location>
</feature>
<sequence>MATLRSVGSLRSIGSIRSVGSMHTISEDYATLATPVSESASSTSLEEGVDIAVPVDQVQLTDEAASVGSTAVAPEQTSSSTSTYIPIMMSVAIGAYLGVGVRVLLTEFADVMYASQTELLELLGFGFFLPNAVGCFVMGIATRIKPVLRGQYEVLLTGVTTGFCGSCTTFASWDLGAALMFVRGHWLNALLMLCIQVATAITSLRLGVHAAEGIVHYLTFQEYPFRKPPVNLGQLNLDLERNINHFRDIKMHTFGPLVARRVHATEESLAVARDSCNELMAEITQVEHEQHPVHHHNTVWVVTALLLTAFFWVLVFCGFDNYPSSRLLALCFGPFGALLRWYLSLYNSNPVCKRFPFFTFAPNVAASCLSCAMEIVGSVVYQDSASAYRDFVMWGQGGVMVGFLGSLSTVSTWVNELDTLSSKRLYWAYRYGLISVIISQLASVFILGMYDAYGSDPLIG</sequence>
<comment type="function">
    <text evidence="1">Fluoride channel required for the rapid expulsion of cytoplasmic fluoride.</text>
</comment>
<evidence type="ECO:0000256" key="7">
    <source>
        <dbReference type="ARBA" id="ARBA00035120"/>
    </source>
</evidence>
<organism evidence="10 11">
    <name type="scientific">Phytophthora nicotianae P1976</name>
    <dbReference type="NCBI Taxonomy" id="1317066"/>
    <lineage>
        <taxon>Eukaryota</taxon>
        <taxon>Sar</taxon>
        <taxon>Stramenopiles</taxon>
        <taxon>Oomycota</taxon>
        <taxon>Peronosporomycetes</taxon>
        <taxon>Peronosporales</taxon>
        <taxon>Peronosporaceae</taxon>
        <taxon>Phytophthora</taxon>
    </lineage>
</organism>
<comment type="catalytic activity">
    <reaction evidence="8">
        <text>fluoride(in) = fluoride(out)</text>
        <dbReference type="Rhea" id="RHEA:76159"/>
        <dbReference type="ChEBI" id="CHEBI:17051"/>
    </reaction>
    <physiologicalReaction direction="left-to-right" evidence="8">
        <dbReference type="Rhea" id="RHEA:76160"/>
    </physiologicalReaction>
</comment>
<evidence type="ECO:0000313" key="11">
    <source>
        <dbReference type="Proteomes" id="UP000028582"/>
    </source>
</evidence>
<keyword evidence="4 9" id="KW-0812">Transmembrane</keyword>
<keyword evidence="3" id="KW-1003">Cell membrane</keyword>
<dbReference type="EMBL" id="ANJA01000198">
    <property type="protein sequence ID" value="ETO85028.1"/>
    <property type="molecule type" value="Genomic_DNA"/>
</dbReference>
<name>A0A081B1L7_PHYNI</name>
<evidence type="ECO:0000256" key="2">
    <source>
        <dbReference type="ARBA" id="ARBA00004651"/>
    </source>
</evidence>
<dbReference type="GO" id="GO:1903425">
    <property type="term" value="F:fluoride transmembrane transporter activity"/>
    <property type="evidence" value="ECO:0007669"/>
    <property type="project" value="TreeGrafter"/>
</dbReference>
<evidence type="ECO:0000256" key="5">
    <source>
        <dbReference type="ARBA" id="ARBA00022989"/>
    </source>
</evidence>
<dbReference type="Proteomes" id="UP000028582">
    <property type="component" value="Unassembled WGS sequence"/>
</dbReference>
<evidence type="ECO:0000256" key="9">
    <source>
        <dbReference type="SAM" id="Phobius"/>
    </source>
</evidence>
<proteinExistence type="inferred from homology"/>